<gene>
    <name evidence="2" type="ORF">QRX50_47725</name>
</gene>
<feature type="transmembrane region" description="Helical" evidence="1">
    <location>
        <begin position="60"/>
        <end position="78"/>
    </location>
</feature>
<feature type="transmembrane region" description="Helical" evidence="1">
    <location>
        <begin position="6"/>
        <end position="25"/>
    </location>
</feature>
<dbReference type="AlphaFoldDB" id="A0A9Y2MXE0"/>
<keyword evidence="1" id="KW-0812">Transmembrane</keyword>
<evidence type="ECO:0000256" key="1">
    <source>
        <dbReference type="SAM" id="Phobius"/>
    </source>
</evidence>
<keyword evidence="1" id="KW-1133">Transmembrane helix</keyword>
<evidence type="ECO:0000313" key="2">
    <source>
        <dbReference type="EMBL" id="WIX78939.1"/>
    </source>
</evidence>
<dbReference type="KEGG" id="acab:QRX50_47725"/>
<accession>A0A9Y2MXE0</accession>
<name>A0A9Y2MXE0_9PSEU</name>
<dbReference type="Proteomes" id="UP001236014">
    <property type="component" value="Chromosome"/>
</dbReference>
<protein>
    <submittedName>
        <fullName evidence="2">Uncharacterized protein</fullName>
    </submittedName>
</protein>
<proteinExistence type="predicted"/>
<feature type="transmembrane region" description="Helical" evidence="1">
    <location>
        <begin position="123"/>
        <end position="145"/>
    </location>
</feature>
<sequence length="240" mass="25281">MHLDSMVGVAILCGLFGLIILVALWPGRRQGARLLAKWGLPDANPDQVSVAVLYLRRRRFWYPWLFVGLPFIPGAADFANANDLSAIMPVLLLGGLIAEVLAQRPSPSTRREAVLAPRGILDFAPLWAIIVTALAALAAAIHLAVIGEWTLFGITVAATAVAWGVVLLAVRRPAAGDPDVDLALRCRSARVALGLATGMCATTAWPGGNLPSFLAFVVTLAAFIAIATPPRKLPATAAAK</sequence>
<evidence type="ECO:0000313" key="3">
    <source>
        <dbReference type="Proteomes" id="UP001236014"/>
    </source>
</evidence>
<reference evidence="2 3" key="1">
    <citation type="submission" date="2023-06" db="EMBL/GenBank/DDBJ databases">
        <authorList>
            <person name="Oyuntsetseg B."/>
            <person name="Kim S.B."/>
        </authorList>
    </citation>
    <scope>NUCLEOTIDE SEQUENCE [LARGE SCALE GENOMIC DNA]</scope>
    <source>
        <strain evidence="2 3">2-15</strain>
    </source>
</reference>
<keyword evidence="3" id="KW-1185">Reference proteome</keyword>
<keyword evidence="1" id="KW-0472">Membrane</keyword>
<feature type="transmembrane region" description="Helical" evidence="1">
    <location>
        <begin position="84"/>
        <end position="102"/>
    </location>
</feature>
<feature type="transmembrane region" description="Helical" evidence="1">
    <location>
        <begin position="151"/>
        <end position="170"/>
    </location>
</feature>
<dbReference type="EMBL" id="CP127294">
    <property type="protein sequence ID" value="WIX78939.1"/>
    <property type="molecule type" value="Genomic_DNA"/>
</dbReference>
<organism evidence="2 3">
    <name type="scientific">Amycolatopsis carbonis</name>
    <dbReference type="NCBI Taxonomy" id="715471"/>
    <lineage>
        <taxon>Bacteria</taxon>
        <taxon>Bacillati</taxon>
        <taxon>Actinomycetota</taxon>
        <taxon>Actinomycetes</taxon>
        <taxon>Pseudonocardiales</taxon>
        <taxon>Pseudonocardiaceae</taxon>
        <taxon>Amycolatopsis</taxon>
    </lineage>
</organism>
<dbReference type="RefSeq" id="WP_285969638.1">
    <property type="nucleotide sequence ID" value="NZ_CP127294.1"/>
</dbReference>
<feature type="transmembrane region" description="Helical" evidence="1">
    <location>
        <begin position="213"/>
        <end position="230"/>
    </location>
</feature>